<dbReference type="InterPro" id="IPR004089">
    <property type="entry name" value="MCPsignal_dom"/>
</dbReference>
<dbReference type="PROSITE" id="PS50111">
    <property type="entry name" value="CHEMOTAXIS_TRANSDUC_2"/>
    <property type="match status" value="1"/>
</dbReference>
<dbReference type="PANTHER" id="PTHR43531">
    <property type="entry name" value="PROTEIN ICFG"/>
    <property type="match status" value="1"/>
</dbReference>
<accession>A0A161PSC5</accession>
<keyword evidence="5" id="KW-0807">Transducer</keyword>
<dbReference type="GO" id="GO:0006935">
    <property type="term" value="P:chemotaxis"/>
    <property type="evidence" value="ECO:0007669"/>
    <property type="project" value="UniProtKB-KW"/>
</dbReference>
<sequence length="266" mass="29344">MKVGIIGAGRGGTNFLKTLLEIKDVEIVGICDVNVEAPGIKLAKEKGIKTFFDCREILKEKPEVIIELTGRQEVRDTINAEKNEETHIIDSSAARLIAMLSEHQNMLNQKLSDSLENLKGMLKNLSEYINSLNNSSKLITKTFNDFSDSIASSMEDIKKTDDIIRTIYDITSMIKILGINASIEAARAGEHGKGFQVVAQEIGKLTNSSATATSNITKTLLNIRKNLEELSEGANVLKQIVSSQESIATSLDTYREKIKEIVNDKK</sequence>
<proteinExistence type="inferred from homology"/>
<dbReference type="InterPro" id="IPR036291">
    <property type="entry name" value="NAD(P)-bd_dom_sf"/>
</dbReference>
<keyword evidence="9" id="KW-1185">Reference proteome</keyword>
<dbReference type="SUPFAM" id="SSF58104">
    <property type="entry name" value="Methyl-accepting chemotaxis protein (MCP) signaling domain"/>
    <property type="match status" value="1"/>
</dbReference>
<dbReference type="InterPro" id="IPR000846">
    <property type="entry name" value="DapB_N"/>
</dbReference>
<name>A0A161PSC5_9FIRM</name>
<keyword evidence="3" id="KW-0560">Oxidoreductase</keyword>
<dbReference type="PRINTS" id="PR00260">
    <property type="entry name" value="CHEMTRNSDUCR"/>
</dbReference>
<protein>
    <submittedName>
        <fullName evidence="8">Methyl-accepting chemotaxis protein 4</fullName>
    </submittedName>
</protein>
<feature type="domain" description="Methyl-accepting transducer" evidence="7">
    <location>
        <begin position="127"/>
        <end position="266"/>
    </location>
</feature>
<dbReference type="GO" id="GO:0009089">
    <property type="term" value="P:lysine biosynthetic process via diaminopimelate"/>
    <property type="evidence" value="ECO:0007669"/>
    <property type="project" value="InterPro"/>
</dbReference>
<evidence type="ECO:0000256" key="5">
    <source>
        <dbReference type="PROSITE-ProRule" id="PRU00284"/>
    </source>
</evidence>
<evidence type="ECO:0000256" key="4">
    <source>
        <dbReference type="ARBA" id="ARBA00029447"/>
    </source>
</evidence>
<keyword evidence="1" id="KW-0145">Chemotaxis</keyword>
<dbReference type="SUPFAM" id="SSF51735">
    <property type="entry name" value="NAD(P)-binding Rossmann-fold domains"/>
    <property type="match status" value="1"/>
</dbReference>
<evidence type="ECO:0000256" key="2">
    <source>
        <dbReference type="ARBA" id="ARBA00022857"/>
    </source>
</evidence>
<dbReference type="PANTHER" id="PTHR43531:SF11">
    <property type="entry name" value="METHYL-ACCEPTING CHEMOTAXIS PROTEIN 3"/>
    <property type="match status" value="1"/>
</dbReference>
<keyword evidence="2" id="KW-0521">NADP</keyword>
<comment type="similarity">
    <text evidence="4">Belongs to the methyl-accepting chemotaxis (MCP) protein family.</text>
</comment>
<dbReference type="GO" id="GO:0008839">
    <property type="term" value="F:4-hydroxy-tetrahydrodipicolinate reductase"/>
    <property type="evidence" value="ECO:0007669"/>
    <property type="project" value="InterPro"/>
</dbReference>
<dbReference type="GO" id="GO:0007165">
    <property type="term" value="P:signal transduction"/>
    <property type="evidence" value="ECO:0007669"/>
    <property type="project" value="UniProtKB-KW"/>
</dbReference>
<reference evidence="8 9" key="1">
    <citation type="submission" date="2015-12" db="EMBL/GenBank/DDBJ databases">
        <title>Draft genome of Thermovenabulum gondwanense isolated from a red thermophilic microbial mat colonisisng an outflow channel of a bore well.</title>
        <authorList>
            <person name="Patel B.K."/>
        </authorList>
    </citation>
    <scope>NUCLEOTIDE SEQUENCE [LARGE SCALE GENOMIC DNA]</scope>
    <source>
        <strain evidence="8 9">R270</strain>
    </source>
</reference>
<dbReference type="EMBL" id="LOHZ01000047">
    <property type="protein sequence ID" value="KYO63811.1"/>
    <property type="molecule type" value="Genomic_DNA"/>
</dbReference>
<dbReference type="Gene3D" id="3.40.50.720">
    <property type="entry name" value="NAD(P)-binding Rossmann-like Domain"/>
    <property type="match status" value="1"/>
</dbReference>
<organism evidence="8 9">
    <name type="scientific">Thermovenabulum gondwanense</name>
    <dbReference type="NCBI Taxonomy" id="520767"/>
    <lineage>
        <taxon>Bacteria</taxon>
        <taxon>Bacillati</taxon>
        <taxon>Bacillota</taxon>
        <taxon>Clostridia</taxon>
        <taxon>Thermosediminibacterales</taxon>
        <taxon>Thermosediminibacteraceae</taxon>
        <taxon>Thermovenabulum</taxon>
    </lineage>
</organism>
<evidence type="ECO:0000256" key="3">
    <source>
        <dbReference type="ARBA" id="ARBA00023002"/>
    </source>
</evidence>
<dbReference type="RefSeq" id="WP_068749377.1">
    <property type="nucleotide sequence ID" value="NZ_LOHZ01000047.1"/>
</dbReference>
<dbReference type="Pfam" id="PF00015">
    <property type="entry name" value="MCPsignal"/>
    <property type="match status" value="1"/>
</dbReference>
<dbReference type="GO" id="GO:0005886">
    <property type="term" value="C:plasma membrane"/>
    <property type="evidence" value="ECO:0007669"/>
    <property type="project" value="TreeGrafter"/>
</dbReference>
<dbReference type="Proteomes" id="UP000075737">
    <property type="component" value="Unassembled WGS sequence"/>
</dbReference>
<gene>
    <name evidence="8" type="primary">mcp4_3</name>
    <name evidence="8" type="ORF">ATZ99_22910</name>
</gene>
<dbReference type="InterPro" id="IPR004090">
    <property type="entry name" value="Chemotax_Me-accpt_rcpt"/>
</dbReference>
<evidence type="ECO:0000259" key="7">
    <source>
        <dbReference type="PROSITE" id="PS50111"/>
    </source>
</evidence>
<dbReference type="AlphaFoldDB" id="A0A161PSC5"/>
<keyword evidence="6" id="KW-0175">Coiled coil</keyword>
<dbReference type="InterPro" id="IPR051310">
    <property type="entry name" value="MCP_chemotaxis"/>
</dbReference>
<dbReference type="STRING" id="520767.ATZ99_22910"/>
<dbReference type="OrthoDB" id="3192at2"/>
<dbReference type="GO" id="GO:0004888">
    <property type="term" value="F:transmembrane signaling receptor activity"/>
    <property type="evidence" value="ECO:0007669"/>
    <property type="project" value="InterPro"/>
</dbReference>
<comment type="caution">
    <text evidence="8">The sequence shown here is derived from an EMBL/GenBank/DDBJ whole genome shotgun (WGS) entry which is preliminary data.</text>
</comment>
<evidence type="ECO:0000313" key="8">
    <source>
        <dbReference type="EMBL" id="KYO63811.1"/>
    </source>
</evidence>
<evidence type="ECO:0000256" key="1">
    <source>
        <dbReference type="ARBA" id="ARBA00022500"/>
    </source>
</evidence>
<evidence type="ECO:0000256" key="6">
    <source>
        <dbReference type="SAM" id="Coils"/>
    </source>
</evidence>
<dbReference type="Pfam" id="PF01113">
    <property type="entry name" value="DapB_N"/>
    <property type="match status" value="1"/>
</dbReference>
<feature type="coiled-coil region" evidence="6">
    <location>
        <begin position="108"/>
        <end position="135"/>
    </location>
</feature>
<dbReference type="Gene3D" id="1.10.287.950">
    <property type="entry name" value="Methyl-accepting chemotaxis protein"/>
    <property type="match status" value="1"/>
</dbReference>
<evidence type="ECO:0000313" key="9">
    <source>
        <dbReference type="Proteomes" id="UP000075737"/>
    </source>
</evidence>